<dbReference type="SUPFAM" id="SSF53474">
    <property type="entry name" value="alpha/beta-Hydrolases"/>
    <property type="match status" value="1"/>
</dbReference>
<keyword evidence="2 3" id="KW-0378">Hydrolase</keyword>
<evidence type="ECO:0000256" key="2">
    <source>
        <dbReference type="ARBA" id="ARBA00022801"/>
    </source>
</evidence>
<name>A0A1G7Z6G0_9PSEU</name>
<comment type="similarity">
    <text evidence="1 3">Belongs to the type-B carboxylesterase/lipase family.</text>
</comment>
<sequence>MFSIKSLVAVVLLAATVVPAAHAAGTTVHTDTGLVSGTSTTTQRVFQGIPFAAPPVGENRWRDPQPVRPWQGVRPATEPGPRCAQDAALGDPASDSEDCLYLNVSTPRRAANLPVMVWVHGGNFTNGRGSDFGPERLVRTGTVVVTFNYRVGAFGFFGHPELTGSGAFGLADQQAALEWVRRNIRQFGGDPGNVTLFGVSAGGQSVCAQLTSQRARGLFHRAIVQSGPCQLGTPVGENQVQHTWVPREAVERAGAEATGCADVACLRQLTVAQVKALTPRFSSPAYGTEALPENPVTAIREGRFHKIPVLAGATRDELTLYIATLFPPLDAAGYQYALTQFFGAAKAEQVIAAYPPRGGDERVRLASALTDMTMSCTTAELRELTGAFGYEFADPAPPMVFPGLPEFPYGAYHGSELPFLFDYGDVRLGERHQRLSAEMVRAWTTFARTGDPGWARDRVRLFATEPVSPVDHRCEVWR</sequence>
<proteinExistence type="inferred from homology"/>
<feature type="region of interest" description="Disordered" evidence="4">
    <location>
        <begin position="72"/>
        <end position="93"/>
    </location>
</feature>
<dbReference type="Pfam" id="PF00135">
    <property type="entry name" value="COesterase"/>
    <property type="match status" value="1"/>
</dbReference>
<feature type="signal peptide" evidence="3">
    <location>
        <begin position="1"/>
        <end position="23"/>
    </location>
</feature>
<dbReference type="InterPro" id="IPR019826">
    <property type="entry name" value="Carboxylesterase_B_AS"/>
</dbReference>
<dbReference type="AlphaFoldDB" id="A0A1G7Z6G0"/>
<evidence type="ECO:0000259" key="5">
    <source>
        <dbReference type="Pfam" id="PF00135"/>
    </source>
</evidence>
<evidence type="ECO:0000256" key="4">
    <source>
        <dbReference type="SAM" id="MobiDB-lite"/>
    </source>
</evidence>
<dbReference type="EMBL" id="FNCC01000015">
    <property type="protein sequence ID" value="SDH04197.1"/>
    <property type="molecule type" value="Genomic_DNA"/>
</dbReference>
<feature type="domain" description="Carboxylesterase type B" evidence="5">
    <location>
        <begin position="26"/>
        <end position="453"/>
    </location>
</feature>
<evidence type="ECO:0000313" key="7">
    <source>
        <dbReference type="Proteomes" id="UP000199623"/>
    </source>
</evidence>
<gene>
    <name evidence="6" type="ORF">SAMN05216553_1156</name>
</gene>
<reference evidence="7" key="1">
    <citation type="submission" date="2016-10" db="EMBL/GenBank/DDBJ databases">
        <authorList>
            <person name="Varghese N."/>
            <person name="Submissions S."/>
        </authorList>
    </citation>
    <scope>NUCLEOTIDE SEQUENCE [LARGE SCALE GENOMIC DNA]</scope>
    <source>
        <strain evidence="7">CGMCC 4.3506</strain>
    </source>
</reference>
<keyword evidence="3" id="KW-0732">Signal</keyword>
<evidence type="ECO:0000313" key="6">
    <source>
        <dbReference type="EMBL" id="SDH04197.1"/>
    </source>
</evidence>
<dbReference type="PANTHER" id="PTHR11559">
    <property type="entry name" value="CARBOXYLESTERASE"/>
    <property type="match status" value="1"/>
</dbReference>
<dbReference type="GO" id="GO:0016787">
    <property type="term" value="F:hydrolase activity"/>
    <property type="evidence" value="ECO:0007669"/>
    <property type="project" value="UniProtKB-KW"/>
</dbReference>
<dbReference type="PROSITE" id="PS00122">
    <property type="entry name" value="CARBOXYLESTERASE_B_1"/>
    <property type="match status" value="1"/>
</dbReference>
<dbReference type="EC" id="3.1.1.-" evidence="3"/>
<feature type="chain" id="PRO_5011332613" description="Carboxylic ester hydrolase" evidence="3">
    <location>
        <begin position="24"/>
        <end position="478"/>
    </location>
</feature>
<protein>
    <recommendedName>
        <fullName evidence="3">Carboxylic ester hydrolase</fullName>
        <ecNumber evidence="3">3.1.1.-</ecNumber>
    </recommendedName>
</protein>
<dbReference type="InterPro" id="IPR002018">
    <property type="entry name" value="CarbesteraseB"/>
</dbReference>
<dbReference type="RefSeq" id="WP_090055524.1">
    <property type="nucleotide sequence ID" value="NZ_FNCC01000015.1"/>
</dbReference>
<keyword evidence="7" id="KW-1185">Reference proteome</keyword>
<dbReference type="InterPro" id="IPR050309">
    <property type="entry name" value="Type-B_Carboxylest/Lipase"/>
</dbReference>
<dbReference type="InterPro" id="IPR029058">
    <property type="entry name" value="AB_hydrolase_fold"/>
</dbReference>
<evidence type="ECO:0000256" key="1">
    <source>
        <dbReference type="ARBA" id="ARBA00005964"/>
    </source>
</evidence>
<evidence type="ECO:0000256" key="3">
    <source>
        <dbReference type="RuleBase" id="RU361235"/>
    </source>
</evidence>
<dbReference type="OrthoDB" id="4308422at2"/>
<dbReference type="Gene3D" id="3.40.50.1820">
    <property type="entry name" value="alpha/beta hydrolase"/>
    <property type="match status" value="1"/>
</dbReference>
<organism evidence="6 7">
    <name type="scientific">Lentzea fradiae</name>
    <dbReference type="NCBI Taxonomy" id="200378"/>
    <lineage>
        <taxon>Bacteria</taxon>
        <taxon>Bacillati</taxon>
        <taxon>Actinomycetota</taxon>
        <taxon>Actinomycetes</taxon>
        <taxon>Pseudonocardiales</taxon>
        <taxon>Pseudonocardiaceae</taxon>
        <taxon>Lentzea</taxon>
    </lineage>
</organism>
<accession>A0A1G7Z6G0</accession>
<dbReference type="Proteomes" id="UP000199623">
    <property type="component" value="Unassembled WGS sequence"/>
</dbReference>
<dbReference type="STRING" id="200378.SAMN05216553_1156"/>